<evidence type="ECO:0000313" key="8">
    <source>
        <dbReference type="EMBL" id="KAI6780468.1"/>
    </source>
</evidence>
<feature type="transmembrane region" description="Helical" evidence="7">
    <location>
        <begin position="152"/>
        <end position="169"/>
    </location>
</feature>
<dbReference type="OrthoDB" id="10021397at2759"/>
<feature type="transmembrane region" description="Helical" evidence="7">
    <location>
        <begin position="239"/>
        <end position="262"/>
    </location>
</feature>
<dbReference type="SUPFAM" id="SSF103473">
    <property type="entry name" value="MFS general substrate transporter"/>
    <property type="match status" value="1"/>
</dbReference>
<evidence type="ECO:0000256" key="6">
    <source>
        <dbReference type="SAM" id="MobiDB-lite"/>
    </source>
</evidence>
<evidence type="ECO:0000256" key="5">
    <source>
        <dbReference type="ARBA" id="ARBA00023136"/>
    </source>
</evidence>
<dbReference type="AlphaFoldDB" id="A0A9P9XZN2"/>
<dbReference type="FunFam" id="1.20.1250.20:FF:000196">
    <property type="entry name" value="MFS toxin efflux pump (AflT)"/>
    <property type="match status" value="1"/>
</dbReference>
<sequence>MYGIAGVLGPTLGGLITDEPKLTWRFCFWLNLPLGAVTFAIAWKILKKKNSVHGRLSLREKLRKLDLFGGFLLIAGLVTLFFALQWGGSKYSWSDPRVATIPTRILSQRTVAISCVFNMLMSMAHNTHMYYLAFYFQAALGTNAVTSGVRCLAYGIPCSIAIIITGACISSRGHYVPFMWLGTSVFIAGSVLLRELDVDSSMGEWIGFQILSGAGIGLAEQVPFIAVQVVLPDSDMPTACALVVFFRLLGGAVGLSIASNLFSSELFQRLAGAVDGVKVEAIQDAGASDLAKSVPAAMLPLVRKAFSYAVTEAFILPIAVAGASLILSFGMQRRWIPDDRIQPSQESEMEADPESTGSHDVELNSTRNEKTV</sequence>
<feature type="transmembrane region" description="Helical" evidence="7">
    <location>
        <begin position="28"/>
        <end position="46"/>
    </location>
</feature>
<feature type="transmembrane region" description="Helical" evidence="7">
    <location>
        <begin position="67"/>
        <end position="86"/>
    </location>
</feature>
<dbReference type="GO" id="GO:0022857">
    <property type="term" value="F:transmembrane transporter activity"/>
    <property type="evidence" value="ECO:0007669"/>
    <property type="project" value="InterPro"/>
</dbReference>
<organism evidence="8 9">
    <name type="scientific">Emericellopsis cladophorae</name>
    <dbReference type="NCBI Taxonomy" id="2686198"/>
    <lineage>
        <taxon>Eukaryota</taxon>
        <taxon>Fungi</taxon>
        <taxon>Dikarya</taxon>
        <taxon>Ascomycota</taxon>
        <taxon>Pezizomycotina</taxon>
        <taxon>Sordariomycetes</taxon>
        <taxon>Hypocreomycetidae</taxon>
        <taxon>Hypocreales</taxon>
        <taxon>Bionectriaceae</taxon>
        <taxon>Emericellopsis</taxon>
    </lineage>
</organism>
<dbReference type="GO" id="GO:0005886">
    <property type="term" value="C:plasma membrane"/>
    <property type="evidence" value="ECO:0007669"/>
    <property type="project" value="TreeGrafter"/>
</dbReference>
<reference evidence="8" key="1">
    <citation type="journal article" date="2021" name="J Fungi (Basel)">
        <title>Genomic and Metabolomic Analyses of the Marine Fungus Emericellopsis cladophorae: Insights into Saltwater Adaptability Mechanisms and Its Biosynthetic Potential.</title>
        <authorList>
            <person name="Goncalves M.F.M."/>
            <person name="Hilario S."/>
            <person name="Van de Peer Y."/>
            <person name="Esteves A.C."/>
            <person name="Alves A."/>
        </authorList>
    </citation>
    <scope>NUCLEOTIDE SEQUENCE</scope>
    <source>
        <strain evidence="8">MUM 19.33</strain>
    </source>
</reference>
<gene>
    <name evidence="8" type="ORF">J7T54_002866</name>
</gene>
<evidence type="ECO:0000256" key="1">
    <source>
        <dbReference type="ARBA" id="ARBA00004141"/>
    </source>
</evidence>
<protein>
    <recommendedName>
        <fullName evidence="10">Major facilitator superfamily (MFS) profile domain-containing protein</fullName>
    </recommendedName>
</protein>
<dbReference type="RefSeq" id="XP_051361324.1">
    <property type="nucleotide sequence ID" value="XM_051507495.1"/>
</dbReference>
<reference evidence="8" key="2">
    <citation type="submission" date="2022-07" db="EMBL/GenBank/DDBJ databases">
        <authorList>
            <person name="Goncalves M.F.M."/>
            <person name="Hilario S."/>
            <person name="Van De Peer Y."/>
            <person name="Esteves A.C."/>
            <person name="Alves A."/>
        </authorList>
    </citation>
    <scope>NUCLEOTIDE SEQUENCE</scope>
    <source>
        <strain evidence="8">MUM 19.33</strain>
    </source>
</reference>
<dbReference type="EMBL" id="JAGIXG020000032">
    <property type="protein sequence ID" value="KAI6780468.1"/>
    <property type="molecule type" value="Genomic_DNA"/>
</dbReference>
<feature type="region of interest" description="Disordered" evidence="6">
    <location>
        <begin position="340"/>
        <end position="372"/>
    </location>
</feature>
<dbReference type="GeneID" id="75829372"/>
<evidence type="ECO:0000256" key="2">
    <source>
        <dbReference type="ARBA" id="ARBA00022448"/>
    </source>
</evidence>
<evidence type="ECO:0008006" key="10">
    <source>
        <dbReference type="Google" id="ProtNLM"/>
    </source>
</evidence>
<keyword evidence="2" id="KW-0813">Transport</keyword>
<dbReference type="InterPro" id="IPR036259">
    <property type="entry name" value="MFS_trans_sf"/>
</dbReference>
<dbReference type="Pfam" id="PF07690">
    <property type="entry name" value="MFS_1"/>
    <property type="match status" value="1"/>
</dbReference>
<feature type="transmembrane region" description="Helical" evidence="7">
    <location>
        <begin position="129"/>
        <end position="146"/>
    </location>
</feature>
<dbReference type="PANTHER" id="PTHR23501">
    <property type="entry name" value="MAJOR FACILITATOR SUPERFAMILY"/>
    <property type="match status" value="1"/>
</dbReference>
<keyword evidence="5 7" id="KW-0472">Membrane</keyword>
<feature type="transmembrane region" description="Helical" evidence="7">
    <location>
        <begin position="205"/>
        <end position="227"/>
    </location>
</feature>
<name>A0A9P9XZN2_9HYPO</name>
<evidence type="ECO:0000256" key="4">
    <source>
        <dbReference type="ARBA" id="ARBA00022989"/>
    </source>
</evidence>
<proteinExistence type="predicted"/>
<feature type="transmembrane region" description="Helical" evidence="7">
    <location>
        <begin position="305"/>
        <end position="327"/>
    </location>
</feature>
<evidence type="ECO:0000256" key="3">
    <source>
        <dbReference type="ARBA" id="ARBA00022692"/>
    </source>
</evidence>
<keyword evidence="4 7" id="KW-1133">Transmembrane helix</keyword>
<feature type="compositionally biased region" description="Basic and acidic residues" evidence="6">
    <location>
        <begin position="357"/>
        <end position="372"/>
    </location>
</feature>
<accession>A0A9P9XZN2</accession>
<keyword evidence="9" id="KW-1185">Reference proteome</keyword>
<evidence type="ECO:0000313" key="9">
    <source>
        <dbReference type="Proteomes" id="UP001055219"/>
    </source>
</evidence>
<comment type="caution">
    <text evidence="8">The sequence shown here is derived from an EMBL/GenBank/DDBJ whole genome shotgun (WGS) entry which is preliminary data.</text>
</comment>
<comment type="subcellular location">
    <subcellularLocation>
        <location evidence="1">Membrane</location>
        <topology evidence="1">Multi-pass membrane protein</topology>
    </subcellularLocation>
</comment>
<dbReference type="InterPro" id="IPR011701">
    <property type="entry name" value="MFS"/>
</dbReference>
<dbReference type="Gene3D" id="1.20.1250.20">
    <property type="entry name" value="MFS general substrate transporter like domains"/>
    <property type="match status" value="1"/>
</dbReference>
<evidence type="ECO:0000256" key="7">
    <source>
        <dbReference type="SAM" id="Phobius"/>
    </source>
</evidence>
<dbReference type="PANTHER" id="PTHR23501:SF199">
    <property type="entry name" value="MFS EFFLUX TRANSPORTER INPD-RELATED"/>
    <property type="match status" value="1"/>
</dbReference>
<dbReference type="Proteomes" id="UP001055219">
    <property type="component" value="Unassembled WGS sequence"/>
</dbReference>
<keyword evidence="3 7" id="KW-0812">Transmembrane</keyword>